<feature type="transmembrane region" description="Helical" evidence="1">
    <location>
        <begin position="200"/>
        <end position="221"/>
    </location>
</feature>
<proteinExistence type="predicted"/>
<keyword evidence="1" id="KW-0812">Transmembrane</keyword>
<feature type="chain" id="PRO_5011009573" evidence="2">
    <location>
        <begin position="22"/>
        <end position="235"/>
    </location>
</feature>
<keyword evidence="4" id="KW-1185">Reference proteome</keyword>
<organism evidence="3 4">
    <name type="scientific">Piromyces finnis</name>
    <dbReference type="NCBI Taxonomy" id="1754191"/>
    <lineage>
        <taxon>Eukaryota</taxon>
        <taxon>Fungi</taxon>
        <taxon>Fungi incertae sedis</taxon>
        <taxon>Chytridiomycota</taxon>
        <taxon>Chytridiomycota incertae sedis</taxon>
        <taxon>Neocallimastigomycetes</taxon>
        <taxon>Neocallimastigales</taxon>
        <taxon>Neocallimastigaceae</taxon>
        <taxon>Piromyces</taxon>
    </lineage>
</organism>
<evidence type="ECO:0000313" key="3">
    <source>
        <dbReference type="EMBL" id="ORX59142.1"/>
    </source>
</evidence>
<dbReference type="EMBL" id="MCFH01000003">
    <property type="protein sequence ID" value="ORX59142.1"/>
    <property type="molecule type" value="Genomic_DNA"/>
</dbReference>
<reference evidence="3 4" key="1">
    <citation type="submission" date="2016-08" db="EMBL/GenBank/DDBJ databases">
        <title>Genomes of anaerobic fungi encode conserved fungal cellulosomes for biomass hydrolysis.</title>
        <authorList>
            <consortium name="DOE Joint Genome Institute"/>
            <person name="Haitjema C.H."/>
            <person name="Gilmore S.P."/>
            <person name="Henske J.K."/>
            <person name="Solomon K.V."/>
            <person name="De Groot R."/>
            <person name="Kuo A."/>
            <person name="Mondo S.J."/>
            <person name="Salamov A.A."/>
            <person name="Labutti K."/>
            <person name="Zhao Z."/>
            <person name="Chiniquy J."/>
            <person name="Barry K."/>
            <person name="Brewer H.M."/>
            <person name="Purvine S.O."/>
            <person name="Wright A.T."/>
            <person name="Boxma B."/>
            <person name="Van Alen T."/>
            <person name="Hackstein J.H."/>
            <person name="Baker S.E."/>
            <person name="Grigoriev I.V."/>
            <person name="O'Malley M.A."/>
        </authorList>
    </citation>
    <scope>NUCLEOTIDE SEQUENCE [LARGE SCALE GENOMIC DNA]</scope>
    <source>
        <strain evidence="4">finn</strain>
    </source>
</reference>
<protein>
    <submittedName>
        <fullName evidence="3">Uncharacterized protein</fullName>
    </submittedName>
</protein>
<dbReference type="AlphaFoldDB" id="A0A1Y1VL36"/>
<feature type="signal peptide" evidence="2">
    <location>
        <begin position="1"/>
        <end position="21"/>
    </location>
</feature>
<accession>A0A1Y1VL36</accession>
<gene>
    <name evidence="3" type="ORF">BCR36DRAFT_317019</name>
</gene>
<reference evidence="3 4" key="2">
    <citation type="submission" date="2016-08" db="EMBL/GenBank/DDBJ databases">
        <title>Pervasive Adenine N6-methylation of Active Genes in Fungi.</title>
        <authorList>
            <consortium name="DOE Joint Genome Institute"/>
            <person name="Mondo S.J."/>
            <person name="Dannebaum R.O."/>
            <person name="Kuo R.C."/>
            <person name="Labutti K."/>
            <person name="Haridas S."/>
            <person name="Kuo A."/>
            <person name="Salamov A."/>
            <person name="Ahrendt S.R."/>
            <person name="Lipzen A."/>
            <person name="Sullivan W."/>
            <person name="Andreopoulos W.B."/>
            <person name="Clum A."/>
            <person name="Lindquist E."/>
            <person name="Daum C."/>
            <person name="Ramamoorthy G.K."/>
            <person name="Gryganskyi A."/>
            <person name="Culley D."/>
            <person name="Magnuson J.K."/>
            <person name="James T.Y."/>
            <person name="O'Malley M.A."/>
            <person name="Stajich J.E."/>
            <person name="Spatafora J.W."/>
            <person name="Visel A."/>
            <person name="Grigoriev I.V."/>
        </authorList>
    </citation>
    <scope>NUCLEOTIDE SEQUENCE [LARGE SCALE GENOMIC DNA]</scope>
    <source>
        <strain evidence="4">finn</strain>
    </source>
</reference>
<dbReference type="Proteomes" id="UP000193719">
    <property type="component" value="Unassembled WGS sequence"/>
</dbReference>
<keyword evidence="1" id="KW-1133">Transmembrane helix</keyword>
<sequence>MLNNNLFIVIVLFNILSICFAERLFTRVPFKIDDLKDLENIQIPKTCNNDIECPVFTHGCNKKSDNSNGICEFTIQCNNQNGCVALNQKYNSTFYKSSSLYKNTNSTENYPKYLYMFSKEEETFKNETCKIDNECFSKNCKESQCVPNDKDPIFIFSLTVEKGEQKYYHGKAINEKCEKNKECITDFCIDKCETLIDSHFILIILFLGVFLTSHLFICVCIECRKCCMKRAHYYN</sequence>
<name>A0A1Y1VL36_9FUNG</name>
<keyword evidence="2" id="KW-0732">Signal</keyword>
<evidence type="ECO:0000256" key="2">
    <source>
        <dbReference type="SAM" id="SignalP"/>
    </source>
</evidence>
<dbReference type="OrthoDB" id="10482057at2759"/>
<evidence type="ECO:0000313" key="4">
    <source>
        <dbReference type="Proteomes" id="UP000193719"/>
    </source>
</evidence>
<evidence type="ECO:0000256" key="1">
    <source>
        <dbReference type="SAM" id="Phobius"/>
    </source>
</evidence>
<comment type="caution">
    <text evidence="3">The sequence shown here is derived from an EMBL/GenBank/DDBJ whole genome shotgun (WGS) entry which is preliminary data.</text>
</comment>
<keyword evidence="1" id="KW-0472">Membrane</keyword>